<dbReference type="SFLD" id="SFLDG01129">
    <property type="entry name" value="C1.5:_HAD__Beta-PGM__Phosphata"/>
    <property type="match status" value="1"/>
</dbReference>
<dbReference type="CDD" id="cd01427">
    <property type="entry name" value="HAD_like"/>
    <property type="match status" value="1"/>
</dbReference>
<dbReference type="InterPro" id="IPR050155">
    <property type="entry name" value="HAD-like_hydrolase_sf"/>
</dbReference>
<proteinExistence type="predicted"/>
<dbReference type="SUPFAM" id="SSF56784">
    <property type="entry name" value="HAD-like"/>
    <property type="match status" value="1"/>
</dbReference>
<dbReference type="InterPro" id="IPR023214">
    <property type="entry name" value="HAD_sf"/>
</dbReference>
<sequence length="222" mass="25359">MFPWAQIDAVLLDMDGTLLDLHFDNHFWLTLVPQTLSQQRGISTTKATALVREAYEQVHGTLNWYCLDYWANRLQLDIMALHRSITDKIKLRDDTLPFLDALAAQGKKRILLTNAHPLSLALKLEHTPLAQHLDIILSSHQLGVPKESEHFWSQVFALYQLRPERCLFVDDNEHILQAAQRAGVRYLLGVNNPDSQQPHKQFADFVATEDYLQLLPGLASSN</sequence>
<dbReference type="Pfam" id="PF00702">
    <property type="entry name" value="Hydrolase"/>
    <property type="match status" value="1"/>
</dbReference>
<dbReference type="Gene3D" id="3.40.50.1000">
    <property type="entry name" value="HAD superfamily/HAD-like"/>
    <property type="match status" value="1"/>
</dbReference>
<dbReference type="NCBIfam" id="TIGR01509">
    <property type="entry name" value="HAD-SF-IA-v3"/>
    <property type="match status" value="1"/>
</dbReference>
<protein>
    <submittedName>
        <fullName evidence="1">HAD family hydrolase</fullName>
    </submittedName>
</protein>
<comment type="caution">
    <text evidence="1">The sequence shown here is derived from an EMBL/GenBank/DDBJ whole genome shotgun (WGS) entry which is preliminary data.</text>
</comment>
<dbReference type="eggNOG" id="COG1011">
    <property type="taxonomic scope" value="Bacteria"/>
</dbReference>
<dbReference type="GO" id="GO:0008967">
    <property type="term" value="F:phosphoglycolate phosphatase activity"/>
    <property type="evidence" value="ECO:0007669"/>
    <property type="project" value="TreeGrafter"/>
</dbReference>
<dbReference type="SFLD" id="SFLDS00003">
    <property type="entry name" value="Haloacid_Dehalogenase"/>
    <property type="match status" value="1"/>
</dbReference>
<name>A0A094JEY8_9GAMM</name>
<evidence type="ECO:0000313" key="2">
    <source>
        <dbReference type="Proteomes" id="UP000029264"/>
    </source>
</evidence>
<dbReference type="GO" id="GO:0006281">
    <property type="term" value="P:DNA repair"/>
    <property type="evidence" value="ECO:0007669"/>
    <property type="project" value="TreeGrafter"/>
</dbReference>
<gene>
    <name evidence="1" type="ORF">HR45_15025</name>
</gene>
<accession>A0A094JEY8</accession>
<keyword evidence="2" id="KW-1185">Reference proteome</keyword>
<dbReference type="OrthoDB" id="9773910at2"/>
<dbReference type="RefSeq" id="WP_037444396.1">
    <property type="nucleotide sequence ID" value="NZ_JPEO01000015.1"/>
</dbReference>
<dbReference type="NCBIfam" id="NF011564">
    <property type="entry name" value="PRK14988.1"/>
    <property type="match status" value="1"/>
</dbReference>
<dbReference type="Proteomes" id="UP000029264">
    <property type="component" value="Unassembled WGS sequence"/>
</dbReference>
<dbReference type="EMBL" id="JPEO01000015">
    <property type="protein sequence ID" value="KFZ36609.1"/>
    <property type="molecule type" value="Genomic_DNA"/>
</dbReference>
<dbReference type="InterPro" id="IPR036412">
    <property type="entry name" value="HAD-like_sf"/>
</dbReference>
<dbReference type="AlphaFoldDB" id="A0A094JEY8"/>
<evidence type="ECO:0000313" key="1">
    <source>
        <dbReference type="EMBL" id="KFZ36609.1"/>
    </source>
</evidence>
<reference evidence="1 2" key="1">
    <citation type="submission" date="2014-06" db="EMBL/GenBank/DDBJ databases">
        <title>Shewanella sp. YQH10.</title>
        <authorList>
            <person name="Liu Y."/>
            <person name="Zeng R."/>
        </authorList>
    </citation>
    <scope>NUCLEOTIDE SEQUENCE [LARGE SCALE GENOMIC DNA]</scope>
    <source>
        <strain evidence="1 2">YQH10</strain>
    </source>
</reference>
<keyword evidence="1" id="KW-0378">Hydrolase</keyword>
<dbReference type="PANTHER" id="PTHR43434">
    <property type="entry name" value="PHOSPHOGLYCOLATE PHOSPHATASE"/>
    <property type="match status" value="1"/>
</dbReference>
<dbReference type="STRING" id="1515746.HR45_15025"/>
<dbReference type="GO" id="GO:0005829">
    <property type="term" value="C:cytosol"/>
    <property type="evidence" value="ECO:0007669"/>
    <property type="project" value="TreeGrafter"/>
</dbReference>
<dbReference type="InterPro" id="IPR006439">
    <property type="entry name" value="HAD-SF_hydro_IA"/>
</dbReference>
<organism evidence="1 2">
    <name type="scientific">Shewanella mangrovi</name>
    <dbReference type="NCBI Taxonomy" id="1515746"/>
    <lineage>
        <taxon>Bacteria</taxon>
        <taxon>Pseudomonadati</taxon>
        <taxon>Pseudomonadota</taxon>
        <taxon>Gammaproteobacteria</taxon>
        <taxon>Alteromonadales</taxon>
        <taxon>Shewanellaceae</taxon>
        <taxon>Shewanella</taxon>
    </lineage>
</organism>
<dbReference type="PANTHER" id="PTHR43434:SF3">
    <property type="entry name" value="GMP_IMP NUCLEOTIDASE YRFG"/>
    <property type="match status" value="1"/>
</dbReference>